<feature type="domain" description="Endonuclease GajA/Old nuclease/RecF-like AAA" evidence="1">
    <location>
        <begin position="1"/>
        <end position="356"/>
    </location>
</feature>
<evidence type="ECO:0000259" key="1">
    <source>
        <dbReference type="Pfam" id="PF13175"/>
    </source>
</evidence>
<dbReference type="AlphaFoldDB" id="A0A0P8E353"/>
<evidence type="ECO:0000313" key="4">
    <source>
        <dbReference type="Proteomes" id="UP000050360"/>
    </source>
</evidence>
<dbReference type="PANTHER" id="PTHR43581">
    <property type="entry name" value="ATP/GTP PHOSPHATASE"/>
    <property type="match status" value="1"/>
</dbReference>
<organism evidence="3 4">
    <name type="scientific">Candidatus Methanoperedens nitratireducens</name>
    <dbReference type="NCBI Taxonomy" id="1392998"/>
    <lineage>
        <taxon>Archaea</taxon>
        <taxon>Methanobacteriati</taxon>
        <taxon>Methanobacteriota</taxon>
        <taxon>Stenosarchaea group</taxon>
        <taxon>Methanomicrobia</taxon>
        <taxon>Methanosarcinales</taxon>
        <taxon>ANME-2 cluster</taxon>
        <taxon>Candidatus Methanoperedentaceae</taxon>
        <taxon>Candidatus Methanoperedens</taxon>
    </lineage>
</organism>
<sequence length="545" mass="62758">MKIEKICIRNFRPIGEQDLELALSTNCSTFIGDNNVGKSSIFEAIKRILEPQIAWDKEDWHAGNQNKIIKIRLEYILDENQIKQIIEILELPLTVTSFKENFTDKLTYEYEYESRKTLILSSLIFKLGELQIGKKGRGGTAWIGELYQNQSHKEVSWNQIIQDFKSQKNKTLIQIIKDLLDINKTSSVPTQIVLNDNIPEDILKILRQSIIVIEEFREKPQKALVDFQTSPTGRELASVLFNLKNGRPQQKEKFEQIRQKFHNLFPILELDVLRENNEIKILIQKAGIESTTFYLGAGILETLLILTHLIAHYDKVLCIDHPELHLHPHAQRGLGSFIEGTKDGQILVITHSPYFVNLNKNSSIIRFVQKEAQTETIEPSKDYFTEEDFFKLEQFLDIDTKELFFARKVILVEGPTELGALPIFASKTGYNFDENGASVINVGGKETFEFFVKLCEGFEIPYFIIADNDASVIVKKINDRYPNCKSYILPGDFDDLLPKELREEAVKFVGKSKPRVGRYVSRKMLKEGMEVPEEIKQIIEQVRSL</sequence>
<dbReference type="InterPro" id="IPR034139">
    <property type="entry name" value="TOPRIM_OLD"/>
</dbReference>
<name>A0A0P8E353_9EURY</name>
<dbReference type="SUPFAM" id="SSF52540">
    <property type="entry name" value="P-loop containing nucleoside triphosphate hydrolases"/>
    <property type="match status" value="1"/>
</dbReference>
<dbReference type="InterPro" id="IPR027417">
    <property type="entry name" value="P-loop_NTPase"/>
</dbReference>
<dbReference type="InterPro" id="IPR041685">
    <property type="entry name" value="AAA_GajA/Old/RecF-like"/>
</dbReference>
<dbReference type="Pfam" id="PF13175">
    <property type="entry name" value="AAA_15"/>
    <property type="match status" value="1"/>
</dbReference>
<accession>A0A0P8E353</accession>
<dbReference type="InterPro" id="IPR051396">
    <property type="entry name" value="Bact_Antivir_Def_Nuclease"/>
</dbReference>
<evidence type="ECO:0000259" key="2">
    <source>
        <dbReference type="Pfam" id="PF20469"/>
    </source>
</evidence>
<dbReference type="PANTHER" id="PTHR43581:SF2">
    <property type="entry name" value="EXCINUCLEASE ATPASE SUBUNIT"/>
    <property type="match status" value="1"/>
</dbReference>
<dbReference type="EMBL" id="LKCM01000051">
    <property type="protein sequence ID" value="KPQ44836.1"/>
    <property type="molecule type" value="Genomic_DNA"/>
</dbReference>
<proteinExistence type="predicted"/>
<dbReference type="Gene3D" id="3.40.50.300">
    <property type="entry name" value="P-loop containing nucleotide triphosphate hydrolases"/>
    <property type="match status" value="1"/>
</dbReference>
<comment type="caution">
    <text evidence="3">The sequence shown here is derived from an EMBL/GenBank/DDBJ whole genome shotgun (WGS) entry which is preliminary data.</text>
</comment>
<gene>
    <name evidence="3" type="primary">recF_2</name>
    <name evidence="3" type="ORF">MPEBLZ_00565</name>
</gene>
<reference evidence="3 4" key="1">
    <citation type="submission" date="2015-09" db="EMBL/GenBank/DDBJ databases">
        <title>A metagenomics-based metabolic model of nitrate-dependent anaerobic oxidation of methane by Methanoperedens-like archaea.</title>
        <authorList>
            <person name="Arshad A."/>
            <person name="Speth D.R."/>
            <person name="De Graaf R.M."/>
            <person name="Op Den Camp H.J."/>
            <person name="Jetten M.S."/>
            <person name="Welte C.U."/>
        </authorList>
    </citation>
    <scope>NUCLEOTIDE SEQUENCE [LARGE SCALE GENOMIC DNA]</scope>
</reference>
<evidence type="ECO:0000313" key="3">
    <source>
        <dbReference type="EMBL" id="KPQ44836.1"/>
    </source>
</evidence>
<dbReference type="Proteomes" id="UP000050360">
    <property type="component" value="Unassembled WGS sequence"/>
</dbReference>
<protein>
    <submittedName>
        <fullName evidence="3">DNA replication and repair protein RecF</fullName>
    </submittedName>
</protein>
<dbReference type="Pfam" id="PF20469">
    <property type="entry name" value="OLD-like_TOPRIM"/>
    <property type="match status" value="1"/>
</dbReference>
<dbReference type="CDD" id="cd01026">
    <property type="entry name" value="TOPRIM_OLD"/>
    <property type="match status" value="1"/>
</dbReference>
<feature type="domain" description="OLD protein-like TOPRIM" evidence="2">
    <location>
        <begin position="404"/>
        <end position="469"/>
    </location>
</feature>